<feature type="compositionally biased region" description="Polar residues" evidence="1">
    <location>
        <begin position="323"/>
        <end position="353"/>
    </location>
</feature>
<dbReference type="AlphaFoldDB" id="A0A139AXN0"/>
<dbReference type="PANTHER" id="PTHR46590">
    <property type="entry name" value="PHOSPHATIDYLINOSITOL TRANSFER PROTEIN CSR1-RELATED"/>
    <property type="match status" value="1"/>
</dbReference>
<dbReference type="Pfam" id="PF00650">
    <property type="entry name" value="CRAL_TRIO"/>
    <property type="match status" value="1"/>
</dbReference>
<feature type="compositionally biased region" description="Basic and acidic residues" evidence="1">
    <location>
        <begin position="455"/>
        <end position="464"/>
    </location>
</feature>
<dbReference type="CDD" id="cd00170">
    <property type="entry name" value="SEC14"/>
    <property type="match status" value="1"/>
</dbReference>
<dbReference type="InterPro" id="IPR036865">
    <property type="entry name" value="CRAL-TRIO_dom_sf"/>
</dbReference>
<feature type="region of interest" description="Disordered" evidence="1">
    <location>
        <begin position="437"/>
        <end position="497"/>
    </location>
</feature>
<dbReference type="InterPro" id="IPR052432">
    <property type="entry name" value="PITP/CRAL-TRIO"/>
</dbReference>
<feature type="compositionally biased region" description="Low complexity" evidence="1">
    <location>
        <begin position="359"/>
        <end position="370"/>
    </location>
</feature>
<evidence type="ECO:0000313" key="4">
    <source>
        <dbReference type="EMBL" id="KXS21502.1"/>
    </source>
</evidence>
<feature type="region of interest" description="Disordered" evidence="1">
    <location>
        <begin position="54"/>
        <end position="73"/>
    </location>
</feature>
<feature type="compositionally biased region" description="Low complexity" evidence="1">
    <location>
        <begin position="759"/>
        <end position="774"/>
    </location>
</feature>
<evidence type="ECO:0000256" key="2">
    <source>
        <dbReference type="SAM" id="Phobius"/>
    </source>
</evidence>
<dbReference type="EMBL" id="KQ965732">
    <property type="protein sequence ID" value="KXS21502.1"/>
    <property type="molecule type" value="Genomic_DNA"/>
</dbReference>
<feature type="region of interest" description="Disordered" evidence="1">
    <location>
        <begin position="385"/>
        <end position="404"/>
    </location>
</feature>
<feature type="region of interest" description="Disordered" evidence="1">
    <location>
        <begin position="742"/>
        <end position="774"/>
    </location>
</feature>
<dbReference type="OrthoDB" id="75724at2759"/>
<feature type="domain" description="CRAL-TRIO" evidence="3">
    <location>
        <begin position="551"/>
        <end position="615"/>
    </location>
</feature>
<proteinExistence type="predicted"/>
<dbReference type="PANTHER" id="PTHR46590:SF4">
    <property type="entry name" value="CRAL-TRIO DOMAIN-CONTAINING PROTEIN"/>
    <property type="match status" value="1"/>
</dbReference>
<keyword evidence="2" id="KW-1133">Transmembrane helix</keyword>
<feature type="compositionally biased region" description="Low complexity" evidence="1">
    <location>
        <begin position="54"/>
        <end position="71"/>
    </location>
</feature>
<dbReference type="SUPFAM" id="SSF52087">
    <property type="entry name" value="CRAL/TRIO domain"/>
    <property type="match status" value="1"/>
</dbReference>
<gene>
    <name evidence="4" type="ORF">M427DRAFT_142012</name>
</gene>
<feature type="transmembrane region" description="Helical" evidence="2">
    <location>
        <begin position="999"/>
        <end position="1020"/>
    </location>
</feature>
<dbReference type="Gene3D" id="3.40.525.10">
    <property type="entry name" value="CRAL-TRIO lipid binding domain"/>
    <property type="match status" value="1"/>
</dbReference>
<sequence>MSTVLDDDQPVPSSDYVSLLATHAQSVREVQRVALEAVERAVIRTLNTRAWMRGRSTSPAASSAPRALTRSNSVTSDDLADRLGLRLSPPRISGFQGLTGQLTPGDSPRADEEDLFDGLAVEKDQGDALKRVINDDVFVLRFLRRHSFSPHLGIQALMIHLRYRLTSALDLHALPLPLTTDGQPRSVPLPIPISQKSTSSVLSFQSQSASALQVPPVASTFFRLLPPHVRDPQGRPVAYFLLREAQSLTYDELTVLFTGILELARRFLKDLNEQTWWEVIGTNAHLRKSGDQILASGIGAAVPSNWLSEFVSPPINSAGHPGSSFSQHIMSPQSPATSPTAASFTSVGGSPTHSHSRTLSPEVVSLPSSLGDEGDFSRWSRLNRKERRGDGDDDSDGGDSLGIDLSDSDDDLAVLKDSNAHKVSAFAAESDMIEVDGTEETRGRARTKRRRRVASRGEGERRVSTEGSNTPVETPDDVHSAGSQSLSADTPIVGTPDAIEPPTTSWRGFPMDSNVALQLTDGLSDSEVEDLARSIGLILDDKTCSRTLPLIPQFAIVIDVDGIGVSGMNTALPTCLLSFLPTHFPSFISTAYIINAGWVQLSLWSVLRGVLPASVAGDARTGKGKVAFVDGGWEAFRKEMGWENDTGMLVDNWDGSIPSPEESPVFRHYTQPLHLVPPTQWEVLVRDLRKRLATKSTDGLKVDTAQSSLKDHPAINPAVPNQRLSSFPIPVADSAPGTAEATTIFRQHSVPPRVRPPRSRTTSASSFRSSTSSLSSSISSFRWGAGFPPTGTAFAGGVAGYSALSGRALGLSGRAGTFEALSRPLVERRVEGTTADDSKRPDLIHLPTVIPPPMIVQASSESAQQNSHSNGNGKLQTPLLDDELVRRAEDVPTSTSIRSKDRASKQSTALSELIAAATVSNHSRNLPWGIQLIRTILQAPLRAFDILYGKYTGQDIVTLSFLVDSGKRTVGLDRQKRTGAPSVAVPLSPPAFSARHQLALTYISLLLVLVTIVHLTGFVAGDPGGERRIAGGKMTLNGGLMLSAWNVMRRGSGKGLLRCVKTVSRVVGYS</sequence>
<keyword evidence="2" id="KW-0812">Transmembrane</keyword>
<evidence type="ECO:0000259" key="3">
    <source>
        <dbReference type="Pfam" id="PF00650"/>
    </source>
</evidence>
<keyword evidence="5" id="KW-1185">Reference proteome</keyword>
<evidence type="ECO:0000256" key="1">
    <source>
        <dbReference type="SAM" id="MobiDB-lite"/>
    </source>
</evidence>
<protein>
    <recommendedName>
        <fullName evidence="3">CRAL-TRIO domain-containing protein</fullName>
    </recommendedName>
</protein>
<dbReference type="Proteomes" id="UP000070544">
    <property type="component" value="Unassembled WGS sequence"/>
</dbReference>
<keyword evidence="2" id="KW-0472">Membrane</keyword>
<dbReference type="InterPro" id="IPR001251">
    <property type="entry name" value="CRAL-TRIO_dom"/>
</dbReference>
<organism evidence="4 5">
    <name type="scientific">Gonapodya prolifera (strain JEL478)</name>
    <name type="common">Monoblepharis prolifera</name>
    <dbReference type="NCBI Taxonomy" id="1344416"/>
    <lineage>
        <taxon>Eukaryota</taxon>
        <taxon>Fungi</taxon>
        <taxon>Fungi incertae sedis</taxon>
        <taxon>Chytridiomycota</taxon>
        <taxon>Chytridiomycota incertae sedis</taxon>
        <taxon>Monoblepharidomycetes</taxon>
        <taxon>Monoblepharidales</taxon>
        <taxon>Gonapodyaceae</taxon>
        <taxon>Gonapodya</taxon>
    </lineage>
</organism>
<accession>A0A139AXN0</accession>
<evidence type="ECO:0000313" key="5">
    <source>
        <dbReference type="Proteomes" id="UP000070544"/>
    </source>
</evidence>
<feature type="region of interest" description="Disordered" evidence="1">
    <location>
        <begin position="318"/>
        <end position="377"/>
    </location>
</feature>
<name>A0A139AXN0_GONPJ</name>
<reference evidence="4 5" key="1">
    <citation type="journal article" date="2015" name="Genome Biol. Evol.">
        <title>Phylogenomic analyses indicate that early fungi evolved digesting cell walls of algal ancestors of land plants.</title>
        <authorList>
            <person name="Chang Y."/>
            <person name="Wang S."/>
            <person name="Sekimoto S."/>
            <person name="Aerts A.L."/>
            <person name="Choi C."/>
            <person name="Clum A."/>
            <person name="LaButti K.M."/>
            <person name="Lindquist E.A."/>
            <person name="Yee Ngan C."/>
            <person name="Ohm R.A."/>
            <person name="Salamov A.A."/>
            <person name="Grigoriev I.V."/>
            <person name="Spatafora J.W."/>
            <person name="Berbee M.L."/>
        </authorList>
    </citation>
    <scope>NUCLEOTIDE SEQUENCE [LARGE SCALE GENOMIC DNA]</scope>
    <source>
        <strain evidence="4 5">JEL478</strain>
    </source>
</reference>
<feature type="compositionally biased region" description="Basic residues" evidence="1">
    <location>
        <begin position="444"/>
        <end position="454"/>
    </location>
</feature>